<dbReference type="InterPro" id="IPR011013">
    <property type="entry name" value="Gal_mutarotase_sf_dom"/>
</dbReference>
<keyword evidence="5" id="KW-1185">Reference proteome</keyword>
<dbReference type="PANTHER" id="PTHR10091">
    <property type="entry name" value="ALDOSE-1-EPIMERASE"/>
    <property type="match status" value="1"/>
</dbReference>
<organism evidence="4 5">
    <name type="scientific">Deminuibacter soli</name>
    <dbReference type="NCBI Taxonomy" id="2291815"/>
    <lineage>
        <taxon>Bacteria</taxon>
        <taxon>Pseudomonadati</taxon>
        <taxon>Bacteroidota</taxon>
        <taxon>Chitinophagia</taxon>
        <taxon>Chitinophagales</taxon>
        <taxon>Chitinophagaceae</taxon>
        <taxon>Deminuibacter</taxon>
    </lineage>
</organism>
<dbReference type="CDD" id="cd01081">
    <property type="entry name" value="Aldose_epim"/>
    <property type="match status" value="1"/>
</dbReference>
<proteinExistence type="predicted"/>
<evidence type="ECO:0000313" key="4">
    <source>
        <dbReference type="EMBL" id="RFM29859.1"/>
    </source>
</evidence>
<dbReference type="InterPro" id="IPR008183">
    <property type="entry name" value="Aldose_1/G6P_1-epimerase"/>
</dbReference>
<dbReference type="RefSeq" id="WP_116845614.1">
    <property type="nucleotide sequence ID" value="NZ_QTJU01000001.1"/>
</dbReference>
<dbReference type="Proteomes" id="UP000261284">
    <property type="component" value="Unassembled WGS sequence"/>
</dbReference>
<dbReference type="SUPFAM" id="SSF74650">
    <property type="entry name" value="Galactose mutarotase-like"/>
    <property type="match status" value="1"/>
</dbReference>
<evidence type="ECO:0000256" key="2">
    <source>
        <dbReference type="ARBA" id="ARBA00011245"/>
    </source>
</evidence>
<dbReference type="Pfam" id="PF01263">
    <property type="entry name" value="Aldose_epim"/>
    <property type="match status" value="1"/>
</dbReference>
<dbReference type="GO" id="GO:0033499">
    <property type="term" value="P:galactose catabolic process via UDP-galactose, Leloir pathway"/>
    <property type="evidence" value="ECO:0007669"/>
    <property type="project" value="TreeGrafter"/>
</dbReference>
<keyword evidence="3" id="KW-0106">Calcium</keyword>
<comment type="caution">
    <text evidence="4">The sequence shown here is derived from an EMBL/GenBank/DDBJ whole genome shotgun (WGS) entry which is preliminary data.</text>
</comment>
<dbReference type="EMBL" id="QTJU01000001">
    <property type="protein sequence ID" value="RFM29859.1"/>
    <property type="molecule type" value="Genomic_DNA"/>
</dbReference>
<accession>A0A3E1NPJ1</accession>
<dbReference type="PANTHER" id="PTHR10091:SF0">
    <property type="entry name" value="GALACTOSE MUTAROTASE"/>
    <property type="match status" value="1"/>
</dbReference>
<comment type="subunit">
    <text evidence="2">Monomer.</text>
</comment>
<sequence length="312" mass="34508">MSFKVTTLNTGADGVIQLCNPDNSCTAEIYRFGALLNAFSLSKNGNRYNVIDAFTSPQQAQQGITSGFKSARLSPFTCRMQHGEYTFNGQAYKVEKHYMGPHAIHGIIYDAVYDVVRSDAGDDYAAVLLQYEYPGSDKGYPYPYNSTVEWKLEAGNRLTVTVTVTHKNEVAIPFADGWHPYFKLDVPVDQCTLQFDAHTMVEFDDTLVPTGKLLPDERFSQTTSLNGVSLDNCFVLDHSKPGAGCVLGSDALQLRIQPSASYPYLQIYTPPHRNSIAIENLSGVPDAFNNGMGLLHIKKEEQAVFSTAYTIQ</sequence>
<evidence type="ECO:0000313" key="5">
    <source>
        <dbReference type="Proteomes" id="UP000261284"/>
    </source>
</evidence>
<evidence type="ECO:0000256" key="3">
    <source>
        <dbReference type="ARBA" id="ARBA00022837"/>
    </source>
</evidence>
<reference evidence="4 5" key="1">
    <citation type="submission" date="2018-08" db="EMBL/GenBank/DDBJ databases">
        <title>Chitinophagaceae sp. K23C18032701, a novel bacterium isolated from forest soil.</title>
        <authorList>
            <person name="Wang C."/>
        </authorList>
    </citation>
    <scope>NUCLEOTIDE SEQUENCE [LARGE SCALE GENOMIC DNA]</scope>
    <source>
        <strain evidence="4 5">K23C18032701</strain>
    </source>
</reference>
<dbReference type="OrthoDB" id="9808779at2"/>
<dbReference type="GO" id="GO:0030246">
    <property type="term" value="F:carbohydrate binding"/>
    <property type="evidence" value="ECO:0007669"/>
    <property type="project" value="InterPro"/>
</dbReference>
<evidence type="ECO:0000256" key="1">
    <source>
        <dbReference type="ARBA" id="ARBA00001913"/>
    </source>
</evidence>
<gene>
    <name evidence="4" type="ORF">DXN05_02470</name>
</gene>
<dbReference type="Gene3D" id="2.70.98.10">
    <property type="match status" value="1"/>
</dbReference>
<dbReference type="AlphaFoldDB" id="A0A3E1NPJ1"/>
<name>A0A3E1NPJ1_9BACT</name>
<dbReference type="InterPro" id="IPR014718">
    <property type="entry name" value="GH-type_carb-bd"/>
</dbReference>
<comment type="cofactor">
    <cofactor evidence="1">
        <name>Ca(2+)</name>
        <dbReference type="ChEBI" id="CHEBI:29108"/>
    </cofactor>
</comment>
<protein>
    <submittedName>
        <fullName evidence="4">Aldose 1-epimerase</fullName>
    </submittedName>
</protein>
<dbReference type="GO" id="GO:0004034">
    <property type="term" value="F:aldose 1-epimerase activity"/>
    <property type="evidence" value="ECO:0007669"/>
    <property type="project" value="TreeGrafter"/>
</dbReference>
<dbReference type="GO" id="GO:0006006">
    <property type="term" value="P:glucose metabolic process"/>
    <property type="evidence" value="ECO:0007669"/>
    <property type="project" value="TreeGrafter"/>
</dbReference>